<proteinExistence type="predicted"/>
<dbReference type="RefSeq" id="WP_011420470.1">
    <property type="nucleotide sequence ID" value="NC_007760.1"/>
</dbReference>
<evidence type="ECO:0000313" key="1">
    <source>
        <dbReference type="EMBL" id="ABC81187.1"/>
    </source>
</evidence>
<dbReference type="HOGENOM" id="CLU_182756_0_0_7"/>
<gene>
    <name evidence="1" type="ordered locus">Adeh_1414</name>
</gene>
<reference evidence="1" key="1">
    <citation type="submission" date="2006-01" db="EMBL/GenBank/DDBJ databases">
        <title>Complete sequence of Anaeromyxobacter dehalogenans 2CP-C.</title>
        <authorList>
            <consortium name="US DOE Joint Genome Institute"/>
            <person name="Copeland A."/>
            <person name="Lucas S."/>
            <person name="Lapidus A."/>
            <person name="Barry K."/>
            <person name="Detter J.C."/>
            <person name="Glavina T."/>
            <person name="Hammon N."/>
            <person name="Israni S."/>
            <person name="Pitluck S."/>
            <person name="Brettin T."/>
            <person name="Bruce D."/>
            <person name="Han C."/>
            <person name="Tapia R."/>
            <person name="Gilna P."/>
            <person name="Kiss H."/>
            <person name="Schmutz J."/>
            <person name="Larimer F."/>
            <person name="Land M."/>
            <person name="Kyrpides N."/>
            <person name="Anderson I."/>
            <person name="Sanford R.A."/>
            <person name="Ritalahti K.M."/>
            <person name="Thomas H.S."/>
            <person name="Kirby J.R."/>
            <person name="Zhulin I.B."/>
            <person name="Loeffler F.E."/>
            <person name="Richardson P."/>
        </authorList>
    </citation>
    <scope>NUCLEOTIDE SEQUENCE</scope>
    <source>
        <strain evidence="1">2CP-C</strain>
    </source>
</reference>
<sequence>MERVDAAPYILLRLETEKGQVWVAVPKAEVPKRSKVTAKNGAVLRNVEPKQSGRMLDAVVLGALE</sequence>
<dbReference type="KEGG" id="ade:Adeh_1414"/>
<dbReference type="AlphaFoldDB" id="Q2IQV4"/>
<evidence type="ECO:0000313" key="2">
    <source>
        <dbReference type="Proteomes" id="UP000001935"/>
    </source>
</evidence>
<accession>Q2IQV4</accession>
<dbReference type="Proteomes" id="UP000001935">
    <property type="component" value="Chromosome"/>
</dbReference>
<protein>
    <submittedName>
        <fullName evidence="1">Uncharacterized protein</fullName>
    </submittedName>
</protein>
<name>Q2IQV4_ANADE</name>
<dbReference type="EMBL" id="CP000251">
    <property type="protein sequence ID" value="ABC81187.1"/>
    <property type="molecule type" value="Genomic_DNA"/>
</dbReference>
<organism evidence="1 2">
    <name type="scientific">Anaeromyxobacter dehalogenans (strain 2CP-C)</name>
    <dbReference type="NCBI Taxonomy" id="290397"/>
    <lineage>
        <taxon>Bacteria</taxon>
        <taxon>Pseudomonadati</taxon>
        <taxon>Myxococcota</taxon>
        <taxon>Myxococcia</taxon>
        <taxon>Myxococcales</taxon>
        <taxon>Cystobacterineae</taxon>
        <taxon>Anaeromyxobacteraceae</taxon>
        <taxon>Anaeromyxobacter</taxon>
    </lineage>
</organism>